<proteinExistence type="predicted"/>
<dbReference type="Proteomes" id="UP000032679">
    <property type="component" value="Unassembled WGS sequence"/>
</dbReference>
<dbReference type="Pfam" id="PF13628">
    <property type="entry name" value="DUF4142"/>
    <property type="match status" value="1"/>
</dbReference>
<dbReference type="InterPro" id="IPR025419">
    <property type="entry name" value="DUF4142"/>
</dbReference>
<organism evidence="2 3">
    <name type="scientific">Tanticharoenia sakaeratensis NBRC 103193</name>
    <dbReference type="NCBI Taxonomy" id="1231623"/>
    <lineage>
        <taxon>Bacteria</taxon>
        <taxon>Pseudomonadati</taxon>
        <taxon>Pseudomonadota</taxon>
        <taxon>Alphaproteobacteria</taxon>
        <taxon>Acetobacterales</taxon>
        <taxon>Acetobacteraceae</taxon>
        <taxon>Tanticharoenia</taxon>
    </lineage>
</organism>
<feature type="domain" description="DUF4142" evidence="1">
    <location>
        <begin position="6"/>
        <end position="142"/>
    </location>
</feature>
<keyword evidence="3" id="KW-1185">Reference proteome</keyword>
<comment type="caution">
    <text evidence="2">The sequence shown here is derived from an EMBL/GenBank/DDBJ whole genome shotgun (WGS) entry which is preliminary data.</text>
</comment>
<dbReference type="OrthoDB" id="9101320at2"/>
<name>A0A0D6MIZ3_9PROT</name>
<dbReference type="PANTHER" id="PTHR38593">
    <property type="entry name" value="BLR2558 PROTEIN"/>
    <property type="match status" value="1"/>
</dbReference>
<reference evidence="2 3" key="1">
    <citation type="submission" date="2012-10" db="EMBL/GenBank/DDBJ databases">
        <title>Genome sequencing of Tanticharoenia sakaeratensis NBRC 103193.</title>
        <authorList>
            <person name="Azuma Y."/>
            <person name="Hadano H."/>
            <person name="Hirakawa H."/>
            <person name="Matsushita K."/>
        </authorList>
    </citation>
    <scope>NUCLEOTIDE SEQUENCE [LARGE SCALE GENOMIC DNA]</scope>
    <source>
        <strain evidence="2 3">NBRC 103193</strain>
    </source>
</reference>
<evidence type="ECO:0000313" key="3">
    <source>
        <dbReference type="Proteomes" id="UP000032679"/>
    </source>
</evidence>
<dbReference type="Gene3D" id="1.20.1260.10">
    <property type="match status" value="1"/>
</dbReference>
<dbReference type="PANTHER" id="PTHR38593:SF1">
    <property type="entry name" value="BLR2558 PROTEIN"/>
    <property type="match status" value="1"/>
</dbReference>
<dbReference type="AlphaFoldDB" id="A0A0D6MIZ3"/>
<dbReference type="RefSeq" id="WP_084712056.1">
    <property type="nucleotide sequence ID" value="NZ_BALE01000010.1"/>
</dbReference>
<protein>
    <recommendedName>
        <fullName evidence="1">DUF4142 domain-containing protein</fullName>
    </recommendedName>
</protein>
<evidence type="ECO:0000259" key="1">
    <source>
        <dbReference type="Pfam" id="PF13628"/>
    </source>
</evidence>
<accession>A0A0D6MIZ3</accession>
<dbReference type="InterPro" id="IPR012347">
    <property type="entry name" value="Ferritin-like"/>
</dbReference>
<dbReference type="STRING" id="1231623.Tasa_010_003"/>
<gene>
    <name evidence="2" type="ORF">Tasa_010_003</name>
</gene>
<dbReference type="EMBL" id="BALE01000010">
    <property type="protein sequence ID" value="GAN53456.1"/>
    <property type="molecule type" value="Genomic_DNA"/>
</dbReference>
<evidence type="ECO:0000313" key="2">
    <source>
        <dbReference type="EMBL" id="GAN53456.1"/>
    </source>
</evidence>
<sequence length="144" mass="15861">MGIAPTTADFVKEAAISDMFEIDTSQLASQGGEAKSKAFATQMIEDHQKTSSQLKSMVQSGSAQAEIPTALDGAHKEMLEKLRTLHGHAFVTEYRRDQISGHEDAVALFRRYAQNGDNAQLKNWAGQTLPTLEHHLELARNLPK</sequence>